<dbReference type="Pfam" id="PF24406">
    <property type="entry name" value="nSTAND_NTPase4"/>
    <property type="match status" value="1"/>
</dbReference>
<sequence>MKLLIIHITDLHIKKNTHYSVDKIDDIVRKIKRENIETCIFLFGGDIVNSGTIPEYEQAEAIIDNLFSKIKKDTNLKVFAFFVPGNHDIQYNEGFKRDRDHIKTITSEKYADMLDNELVKFSNYSYFEKEFYRRNQSDISIVEISKLLTKICLKLEDIEINIFMCNNSVYTYFDANDQQFYDNEKGLLLLENDFLIEDYRNNNGINLLLMHYPLEYYNDDSRNRFIDEIDGKINFVFTGHIHSDNNSVKLTTRNKTVFISSGEFSNSSNDDSEFTILTYDSKDRKAFLMNYKWEKENKHYSNKRETQNIEIPHTISSLNGLSLATEFTNEFYYDITSGSHSVLDLYVFPPLKYDLGITKESKQVYNYKKYDDVSRKFKFIIIKGAELSGKTTFLKFLHSKMISDKLMVYLEYKSLNTNKETVIKNEFFTQYGVNSFYQFEKVEIENRIVIIDDFDMVEKKEMWIDKLQKFFGKIILVDGESILLSSKTSKDLKEIIEEDSITFTIDNFYKSKREELVLSVYKSLMIRNNIPNTISKEKSFLLKFENMIKSNLTLFSINPYMLTLLVDYLFNVGGSEDGSNIYSEVFRANITFQLNSVTSKYKITNLNPYLAIIYKLAFDVSKKEYNTVKVSEVENIVENYNEIFGTNILCLEFVGLLKDSRIIKEDGNNLYFASKNYLAFFAAQEYVKKSNYYDEFSNDFIYLITNLFEGVNDKIILFIAFSQQNSRIIKEIIDKTENNTKQETVMNIDEFMFLKDSKDLIGDLKQVTKQDREKIKKRQEKNERQIVTQETKEIKEIKKTEKLDDFQKKVISIQNYTMLISTIFPSFFHVLEVPYQKKLTHLIYTLPNQLLFLLFKDLDDNKNEIIDQIYNEISKEIKKGNQEMIKNSIYQILVNIVRGIMLAVYDDTARRSVDQFTVDKLVNGFELINSGHKIENLMIKSFSIEKNDKKSFEEAAVKLYNESKDKEDILVMNAIKLIVKRYVYDNEDFSFVKDDRKFLNAFFDNRSINEIQKGKNIKDSFWFHI</sequence>
<dbReference type="Gene3D" id="3.60.21.10">
    <property type="match status" value="1"/>
</dbReference>
<evidence type="ECO:0000313" key="4">
    <source>
        <dbReference type="EMBL" id="VEU79907.1"/>
    </source>
</evidence>
<feature type="domain" description="AAA" evidence="2">
    <location>
        <begin position="377"/>
        <end position="496"/>
    </location>
</feature>
<dbReference type="InterPro" id="IPR051158">
    <property type="entry name" value="Metallophosphoesterase_sf"/>
</dbReference>
<protein>
    <submittedName>
        <fullName evidence="4">Calcineurin-like phosphoesterase</fullName>
    </submittedName>
</protein>
<feature type="domain" description="STAND NTPase 4 small alpha/beta" evidence="3">
    <location>
        <begin position="627"/>
        <end position="682"/>
    </location>
</feature>
<evidence type="ECO:0000313" key="5">
    <source>
        <dbReference type="Proteomes" id="UP000289841"/>
    </source>
</evidence>
<dbReference type="InterPro" id="IPR004843">
    <property type="entry name" value="Calcineurin-like_PHP"/>
</dbReference>
<dbReference type="EMBL" id="LR215048">
    <property type="protein sequence ID" value="VEU79907.1"/>
    <property type="molecule type" value="Genomic_DNA"/>
</dbReference>
<dbReference type="InterPro" id="IPR029052">
    <property type="entry name" value="Metallo-depent_PP-like"/>
</dbReference>
<dbReference type="Pfam" id="PF00149">
    <property type="entry name" value="Metallophos"/>
    <property type="match status" value="1"/>
</dbReference>
<dbReference type="Proteomes" id="UP000289841">
    <property type="component" value="Chromosome"/>
</dbReference>
<dbReference type="OrthoDB" id="883741at2"/>
<organism evidence="4 5">
    <name type="scientific">Haploplasma axanthum</name>
    <name type="common">Acholeplasma axanthum</name>
    <dbReference type="NCBI Taxonomy" id="29552"/>
    <lineage>
        <taxon>Bacteria</taxon>
        <taxon>Bacillati</taxon>
        <taxon>Mycoplasmatota</taxon>
        <taxon>Mollicutes</taxon>
        <taxon>Acholeplasmatales</taxon>
        <taxon>Acholeplasmataceae</taxon>
        <taxon>Haploplasma</taxon>
    </lineage>
</organism>
<dbReference type="STRING" id="1278311.GCA_000428705_00811"/>
<feature type="domain" description="Calcineurin-like phosphoesterase" evidence="1">
    <location>
        <begin position="5"/>
        <end position="243"/>
    </location>
</feature>
<dbReference type="InterPro" id="IPR041682">
    <property type="entry name" value="AAA_14"/>
</dbReference>
<dbReference type="SUPFAM" id="SSF56300">
    <property type="entry name" value="Metallo-dependent phosphatases"/>
    <property type="match status" value="1"/>
</dbReference>
<reference evidence="4 5" key="1">
    <citation type="submission" date="2019-01" db="EMBL/GenBank/DDBJ databases">
        <authorList>
            <consortium name="Pathogen Informatics"/>
        </authorList>
    </citation>
    <scope>NUCLEOTIDE SEQUENCE [LARGE SCALE GENOMIC DNA]</scope>
    <source>
        <strain evidence="4 5">NCTC10138</strain>
    </source>
</reference>
<name>A0A449BBT4_HAPAX</name>
<dbReference type="GO" id="GO:0016787">
    <property type="term" value="F:hydrolase activity"/>
    <property type="evidence" value="ECO:0007669"/>
    <property type="project" value="InterPro"/>
</dbReference>
<proteinExistence type="predicted"/>
<evidence type="ECO:0000259" key="2">
    <source>
        <dbReference type="Pfam" id="PF13173"/>
    </source>
</evidence>
<dbReference type="Pfam" id="PF13173">
    <property type="entry name" value="AAA_14"/>
    <property type="match status" value="1"/>
</dbReference>
<dbReference type="AlphaFoldDB" id="A0A449BBT4"/>
<accession>A0A449BBT4</accession>
<keyword evidence="5" id="KW-1185">Reference proteome</keyword>
<gene>
    <name evidence="4" type="ORF">NCTC10138_00260</name>
</gene>
<dbReference type="PANTHER" id="PTHR31302:SF0">
    <property type="entry name" value="TRANSMEMBRANE PROTEIN WITH METALLOPHOSPHOESTERASE DOMAIN"/>
    <property type="match status" value="1"/>
</dbReference>
<dbReference type="InterPro" id="IPR057123">
    <property type="entry name" value="STAND_NTPase4_dom"/>
</dbReference>
<evidence type="ECO:0000259" key="1">
    <source>
        <dbReference type="Pfam" id="PF00149"/>
    </source>
</evidence>
<evidence type="ECO:0000259" key="3">
    <source>
        <dbReference type="Pfam" id="PF24406"/>
    </source>
</evidence>
<dbReference type="KEGG" id="aaxa:NCTC10138_00260"/>
<dbReference type="PANTHER" id="PTHR31302">
    <property type="entry name" value="TRANSMEMBRANE PROTEIN WITH METALLOPHOSPHOESTERASE DOMAIN-RELATED"/>
    <property type="match status" value="1"/>
</dbReference>